<dbReference type="Proteomes" id="UP000637980">
    <property type="component" value="Unassembled WGS sequence"/>
</dbReference>
<organism evidence="1 2">
    <name type="scientific">Pseudovibrio japonicus</name>
    <dbReference type="NCBI Taxonomy" id="366534"/>
    <lineage>
        <taxon>Bacteria</taxon>
        <taxon>Pseudomonadati</taxon>
        <taxon>Pseudomonadota</taxon>
        <taxon>Alphaproteobacteria</taxon>
        <taxon>Hyphomicrobiales</taxon>
        <taxon>Stappiaceae</taxon>
        <taxon>Pseudovibrio</taxon>
    </lineage>
</organism>
<gene>
    <name evidence="1" type="ORF">GCM10007094_41310</name>
</gene>
<sequence length="97" mass="10720">MEGVKPVAKPPLPSVIKKPLSPLQQAELRKLNAEAEMAEILLARMKGECIPFSRLEECLESIDMGVGFMPKDTPHQYAKGAEDALKEVRKAIAKFKS</sequence>
<reference evidence="2" key="1">
    <citation type="journal article" date="2019" name="Int. J. Syst. Evol. Microbiol.">
        <title>The Global Catalogue of Microorganisms (GCM) 10K type strain sequencing project: providing services to taxonomists for standard genome sequencing and annotation.</title>
        <authorList>
            <consortium name="The Broad Institute Genomics Platform"/>
            <consortium name="The Broad Institute Genome Sequencing Center for Infectious Disease"/>
            <person name="Wu L."/>
            <person name="Ma J."/>
        </authorList>
    </citation>
    <scope>NUCLEOTIDE SEQUENCE [LARGE SCALE GENOMIC DNA]</scope>
    <source>
        <strain evidence="2">KCTC 12861</strain>
    </source>
</reference>
<name>A0ABQ3EUL1_9HYPH</name>
<protein>
    <submittedName>
        <fullName evidence="1">Uncharacterized protein</fullName>
    </submittedName>
</protein>
<comment type="caution">
    <text evidence="1">The sequence shown here is derived from an EMBL/GenBank/DDBJ whole genome shotgun (WGS) entry which is preliminary data.</text>
</comment>
<evidence type="ECO:0000313" key="2">
    <source>
        <dbReference type="Proteomes" id="UP000637980"/>
    </source>
</evidence>
<dbReference type="EMBL" id="BMXE01000010">
    <property type="protein sequence ID" value="GHB47752.1"/>
    <property type="molecule type" value="Genomic_DNA"/>
</dbReference>
<dbReference type="RefSeq" id="WP_189438704.1">
    <property type="nucleotide sequence ID" value="NZ_BMXE01000010.1"/>
</dbReference>
<proteinExistence type="predicted"/>
<accession>A0ABQ3EUL1</accession>
<keyword evidence="2" id="KW-1185">Reference proteome</keyword>
<evidence type="ECO:0000313" key="1">
    <source>
        <dbReference type="EMBL" id="GHB47752.1"/>
    </source>
</evidence>